<evidence type="ECO:0000256" key="2">
    <source>
        <dbReference type="ARBA" id="ARBA00023125"/>
    </source>
</evidence>
<dbReference type="Proteomes" id="UP000193900">
    <property type="component" value="Unassembled WGS sequence"/>
</dbReference>
<dbReference type="InterPro" id="IPR008920">
    <property type="entry name" value="TF_FadR/GntR_C"/>
</dbReference>
<feature type="region of interest" description="Disordered" evidence="4">
    <location>
        <begin position="221"/>
        <end position="242"/>
    </location>
</feature>
<dbReference type="Pfam" id="PF07729">
    <property type="entry name" value="FCD"/>
    <property type="match status" value="1"/>
</dbReference>
<keyword evidence="1" id="KW-0805">Transcription regulation</keyword>
<dbReference type="InterPro" id="IPR011711">
    <property type="entry name" value="GntR_C"/>
</dbReference>
<dbReference type="SUPFAM" id="SSF48008">
    <property type="entry name" value="GntR ligand-binding domain-like"/>
    <property type="match status" value="1"/>
</dbReference>
<accession>A0A1Y5T168</accession>
<evidence type="ECO:0000313" key="7">
    <source>
        <dbReference type="Proteomes" id="UP000193900"/>
    </source>
</evidence>
<dbReference type="InterPro" id="IPR000524">
    <property type="entry name" value="Tscrpt_reg_HTH_GntR"/>
</dbReference>
<keyword evidence="2" id="KW-0238">DNA-binding</keyword>
<evidence type="ECO:0000256" key="3">
    <source>
        <dbReference type="ARBA" id="ARBA00023163"/>
    </source>
</evidence>
<dbReference type="GO" id="GO:0003700">
    <property type="term" value="F:DNA-binding transcription factor activity"/>
    <property type="evidence" value="ECO:0007669"/>
    <property type="project" value="InterPro"/>
</dbReference>
<dbReference type="GO" id="GO:0003677">
    <property type="term" value="F:DNA binding"/>
    <property type="evidence" value="ECO:0007669"/>
    <property type="project" value="UniProtKB-KW"/>
</dbReference>
<dbReference type="InterPro" id="IPR036388">
    <property type="entry name" value="WH-like_DNA-bd_sf"/>
</dbReference>
<dbReference type="PROSITE" id="PS50949">
    <property type="entry name" value="HTH_GNTR"/>
    <property type="match status" value="1"/>
</dbReference>
<organism evidence="6 7">
    <name type="scientific">Roseisalinus antarcticus</name>
    <dbReference type="NCBI Taxonomy" id="254357"/>
    <lineage>
        <taxon>Bacteria</taxon>
        <taxon>Pseudomonadati</taxon>
        <taxon>Pseudomonadota</taxon>
        <taxon>Alphaproteobacteria</taxon>
        <taxon>Rhodobacterales</taxon>
        <taxon>Roseobacteraceae</taxon>
        <taxon>Roseisalinus</taxon>
    </lineage>
</organism>
<proteinExistence type="predicted"/>
<evidence type="ECO:0000256" key="1">
    <source>
        <dbReference type="ARBA" id="ARBA00023015"/>
    </source>
</evidence>
<sequence length="242" mass="26814">MSDDRRPAGPEPANLRIARELRLQLMRGERAPGEILTHRRLAEQLGVSPMPVRDALRQLLAERALVVANGNRSVAVPQLDSARLHDLKTIRENLEGTAARLAARRWQPHQLARIEAILESSETTGRPDLGKNVDFHFAIYKASQSEVLLPLIESLWLQFGPYLSRVTAMAGASMGTGDTYHRQVVEALRTRDEDAAERAIIADISRAMTLLLSDEAVTAPRARNPNRRVGQDPALSQINRGS</sequence>
<dbReference type="SUPFAM" id="SSF46785">
    <property type="entry name" value="Winged helix' DNA-binding domain"/>
    <property type="match status" value="1"/>
</dbReference>
<dbReference type="SMART" id="SM00345">
    <property type="entry name" value="HTH_GNTR"/>
    <property type="match status" value="1"/>
</dbReference>
<evidence type="ECO:0000256" key="4">
    <source>
        <dbReference type="SAM" id="MobiDB-lite"/>
    </source>
</evidence>
<dbReference type="EMBL" id="FWFZ01000010">
    <property type="protein sequence ID" value="SLN53540.1"/>
    <property type="molecule type" value="Genomic_DNA"/>
</dbReference>
<dbReference type="Pfam" id="PF00392">
    <property type="entry name" value="GntR"/>
    <property type="match status" value="1"/>
</dbReference>
<gene>
    <name evidence="6" type="primary">mcbR_2</name>
    <name evidence="6" type="ORF">ROA7023_02377</name>
</gene>
<protein>
    <submittedName>
        <fullName evidence="6">HTH-type transcriptional regulator McbR</fullName>
    </submittedName>
</protein>
<dbReference type="InterPro" id="IPR036390">
    <property type="entry name" value="WH_DNA-bd_sf"/>
</dbReference>
<dbReference type="PANTHER" id="PTHR43537">
    <property type="entry name" value="TRANSCRIPTIONAL REGULATOR, GNTR FAMILY"/>
    <property type="match status" value="1"/>
</dbReference>
<dbReference type="AlphaFoldDB" id="A0A1Y5T168"/>
<feature type="domain" description="HTH gntR-type" evidence="5">
    <location>
        <begin position="11"/>
        <end position="79"/>
    </location>
</feature>
<evidence type="ECO:0000313" key="6">
    <source>
        <dbReference type="EMBL" id="SLN53540.1"/>
    </source>
</evidence>
<name>A0A1Y5T168_9RHOB</name>
<dbReference type="OrthoDB" id="9815654at2"/>
<reference evidence="6 7" key="1">
    <citation type="submission" date="2017-03" db="EMBL/GenBank/DDBJ databases">
        <authorList>
            <person name="Afonso C.L."/>
            <person name="Miller P.J."/>
            <person name="Scott M.A."/>
            <person name="Spackman E."/>
            <person name="Goraichik I."/>
            <person name="Dimitrov K.M."/>
            <person name="Suarez D.L."/>
            <person name="Swayne D.E."/>
        </authorList>
    </citation>
    <scope>NUCLEOTIDE SEQUENCE [LARGE SCALE GENOMIC DNA]</scope>
    <source>
        <strain evidence="6 7">CECT 7023</strain>
    </source>
</reference>
<dbReference type="Gene3D" id="1.10.10.10">
    <property type="entry name" value="Winged helix-like DNA-binding domain superfamily/Winged helix DNA-binding domain"/>
    <property type="match status" value="1"/>
</dbReference>
<dbReference type="Gene3D" id="1.20.120.530">
    <property type="entry name" value="GntR ligand-binding domain-like"/>
    <property type="match status" value="1"/>
</dbReference>
<keyword evidence="3" id="KW-0804">Transcription</keyword>
<dbReference type="RefSeq" id="WP_085879221.1">
    <property type="nucleotide sequence ID" value="NZ_FWFZ01000010.1"/>
</dbReference>
<evidence type="ECO:0000259" key="5">
    <source>
        <dbReference type="PROSITE" id="PS50949"/>
    </source>
</evidence>
<keyword evidence="7" id="KW-1185">Reference proteome</keyword>
<dbReference type="SMART" id="SM00895">
    <property type="entry name" value="FCD"/>
    <property type="match status" value="1"/>
</dbReference>
<dbReference type="PANTHER" id="PTHR43537:SF39">
    <property type="entry name" value="HTH-TYPE TRANSCRIPTIONAL REGULATOR MCBR"/>
    <property type="match status" value="1"/>
</dbReference>